<reference evidence="1 2" key="1">
    <citation type="submission" date="2024-09" db="EMBL/GenBank/DDBJ databases">
        <title>Laminarin stimulates single cell rates of sulfate reduction while oxygen inhibits transcriptomic activity in coastal marine sediment.</title>
        <authorList>
            <person name="Lindsay M."/>
            <person name="Orcutt B."/>
            <person name="Emerson D."/>
            <person name="Stepanauskas R."/>
            <person name="D'Angelo T."/>
        </authorList>
    </citation>
    <scope>NUCLEOTIDE SEQUENCE [LARGE SCALE GENOMIC DNA]</scope>
    <source>
        <strain evidence="1">SAG AM-311-K15</strain>
    </source>
</reference>
<organism evidence="1 2">
    <name type="scientific">candidate division CSSED10-310 bacterium</name>
    <dbReference type="NCBI Taxonomy" id="2855610"/>
    <lineage>
        <taxon>Bacteria</taxon>
        <taxon>Bacteria division CSSED10-310</taxon>
    </lineage>
</organism>
<dbReference type="EMBL" id="JBHPBY010000026">
    <property type="protein sequence ID" value="MFC1849205.1"/>
    <property type="molecule type" value="Genomic_DNA"/>
</dbReference>
<accession>A0ABV6YSM1</accession>
<comment type="caution">
    <text evidence="1">The sequence shown here is derived from an EMBL/GenBank/DDBJ whole genome shotgun (WGS) entry which is preliminary data.</text>
</comment>
<evidence type="ECO:0000313" key="1">
    <source>
        <dbReference type="EMBL" id="MFC1849205.1"/>
    </source>
</evidence>
<gene>
    <name evidence="1" type="ORF">ACFL27_03250</name>
</gene>
<proteinExistence type="predicted"/>
<sequence>MKTKSCLLVSVFFVCLFGAFIIFLWFFHIVKAEDGFHLVRKEKPTFVDIYLDTTEWGLLDYARYPQISSSLITGRWEDLSRQVEGSLTELRKQGEKAISSLQSELEQSDHYRVDLEKLQKTFQARWKDLKTEIQKAQSEEAIQKIKKEQEALLKWLEQELEKLRKKARS</sequence>
<evidence type="ECO:0008006" key="3">
    <source>
        <dbReference type="Google" id="ProtNLM"/>
    </source>
</evidence>
<dbReference type="Proteomes" id="UP001594351">
    <property type="component" value="Unassembled WGS sequence"/>
</dbReference>
<name>A0ABV6YSM1_UNCC1</name>
<protein>
    <recommendedName>
        <fullName evidence="3">DUF5667 domain-containing protein</fullName>
    </recommendedName>
</protein>
<evidence type="ECO:0000313" key="2">
    <source>
        <dbReference type="Proteomes" id="UP001594351"/>
    </source>
</evidence>
<keyword evidence="2" id="KW-1185">Reference proteome</keyword>